<protein>
    <submittedName>
        <fullName evidence="1">Uncharacterized protein</fullName>
    </submittedName>
</protein>
<reference evidence="1" key="1">
    <citation type="journal article" date="2020" name="Nature">
        <title>Giant virus diversity and host interactions through global metagenomics.</title>
        <authorList>
            <person name="Schulz F."/>
            <person name="Roux S."/>
            <person name="Paez-Espino D."/>
            <person name="Jungbluth S."/>
            <person name="Walsh D.A."/>
            <person name="Denef V.J."/>
            <person name="McMahon K.D."/>
            <person name="Konstantinidis K.T."/>
            <person name="Eloe-Fadrosh E.A."/>
            <person name="Kyrpides N.C."/>
            <person name="Woyke T."/>
        </authorList>
    </citation>
    <scope>NUCLEOTIDE SEQUENCE</scope>
    <source>
        <strain evidence="1">GVMAG-M-3300025880-56</strain>
    </source>
</reference>
<organism evidence="1">
    <name type="scientific">viral metagenome</name>
    <dbReference type="NCBI Taxonomy" id="1070528"/>
    <lineage>
        <taxon>unclassified sequences</taxon>
        <taxon>metagenomes</taxon>
        <taxon>organismal metagenomes</taxon>
    </lineage>
</organism>
<evidence type="ECO:0000313" key="1">
    <source>
        <dbReference type="EMBL" id="QHU02003.1"/>
    </source>
</evidence>
<sequence length="62" mass="7132">MDFRFIILSTLLCISNVSSMSVDIVCRTCQTITNAEGAYDDCFNDVNNSYSWCQRIYNLIYS</sequence>
<dbReference type="AlphaFoldDB" id="A0A6C0J9P6"/>
<accession>A0A6C0J9P6</accession>
<dbReference type="EMBL" id="MN740351">
    <property type="protein sequence ID" value="QHU02003.1"/>
    <property type="molecule type" value="Genomic_DNA"/>
</dbReference>
<name>A0A6C0J9P6_9ZZZZ</name>
<proteinExistence type="predicted"/>